<proteinExistence type="inferred from homology"/>
<dbReference type="SMART" id="SM00645">
    <property type="entry name" value="Pept_C1"/>
    <property type="match status" value="1"/>
</dbReference>
<feature type="signal peptide" evidence="10">
    <location>
        <begin position="1"/>
        <end position="17"/>
    </location>
</feature>
<protein>
    <submittedName>
        <fullName evidence="12">Papain family cysteine protease</fullName>
    </submittedName>
</protein>
<keyword evidence="7" id="KW-1015">Disulfide bond</keyword>
<evidence type="ECO:0000256" key="8">
    <source>
        <dbReference type="ARBA" id="ARBA00023180"/>
    </source>
</evidence>
<gene>
    <name evidence="12" type="ORF">OESDEN_00620</name>
</gene>
<dbReference type="InterPro" id="IPR038765">
    <property type="entry name" value="Papain-like_cys_pep_sf"/>
</dbReference>
<accession>A0A0B1TU50</accession>
<dbReference type="Proteomes" id="UP000053660">
    <property type="component" value="Unassembled WGS sequence"/>
</dbReference>
<keyword evidence="4" id="KW-0378">Hydrolase</keyword>
<comment type="function">
    <text evidence="9">Expression of the protease correlates with blood-feeding and suggests a role for the protease in blood digestion.</text>
</comment>
<evidence type="ECO:0000256" key="2">
    <source>
        <dbReference type="ARBA" id="ARBA00022670"/>
    </source>
</evidence>
<comment type="similarity">
    <text evidence="1">Belongs to the peptidase C1 family.</text>
</comment>
<dbReference type="GO" id="GO:0008234">
    <property type="term" value="F:cysteine-type peptidase activity"/>
    <property type="evidence" value="ECO:0007669"/>
    <property type="project" value="UniProtKB-KW"/>
</dbReference>
<dbReference type="Pfam" id="PF00112">
    <property type="entry name" value="Peptidase_C1"/>
    <property type="match status" value="1"/>
</dbReference>
<dbReference type="InterPro" id="IPR025660">
    <property type="entry name" value="Pept_his_AS"/>
</dbReference>
<dbReference type="InterPro" id="IPR000668">
    <property type="entry name" value="Peptidase_C1A_C"/>
</dbReference>
<keyword evidence="5" id="KW-0788">Thiol protease</keyword>
<dbReference type="GO" id="GO:0006508">
    <property type="term" value="P:proteolysis"/>
    <property type="evidence" value="ECO:0007669"/>
    <property type="project" value="UniProtKB-KW"/>
</dbReference>
<feature type="domain" description="Peptidase C1A papain C-terminal" evidence="11">
    <location>
        <begin position="84"/>
        <end position="333"/>
    </location>
</feature>
<evidence type="ECO:0000256" key="3">
    <source>
        <dbReference type="ARBA" id="ARBA00022729"/>
    </source>
</evidence>
<evidence type="ECO:0000256" key="1">
    <source>
        <dbReference type="ARBA" id="ARBA00008455"/>
    </source>
</evidence>
<dbReference type="Gene3D" id="3.90.70.10">
    <property type="entry name" value="Cysteine proteinases"/>
    <property type="match status" value="1"/>
</dbReference>
<evidence type="ECO:0000259" key="11">
    <source>
        <dbReference type="SMART" id="SM00645"/>
    </source>
</evidence>
<evidence type="ECO:0000256" key="10">
    <source>
        <dbReference type="SAM" id="SignalP"/>
    </source>
</evidence>
<evidence type="ECO:0000256" key="4">
    <source>
        <dbReference type="ARBA" id="ARBA00022801"/>
    </source>
</evidence>
<feature type="chain" id="PRO_5018669409" evidence="10">
    <location>
        <begin position="18"/>
        <end position="336"/>
    </location>
</feature>
<keyword evidence="8" id="KW-0325">Glycoprotein</keyword>
<reference evidence="12 13" key="1">
    <citation type="submission" date="2014-03" db="EMBL/GenBank/DDBJ databases">
        <title>Draft genome of the hookworm Oesophagostomum dentatum.</title>
        <authorList>
            <person name="Mitreva M."/>
        </authorList>
    </citation>
    <scope>NUCLEOTIDE SEQUENCE [LARGE SCALE GENOMIC DNA]</scope>
    <source>
        <strain evidence="12 13">OD-Hann</strain>
    </source>
</reference>
<evidence type="ECO:0000256" key="9">
    <source>
        <dbReference type="ARBA" id="ARBA00057399"/>
    </source>
</evidence>
<dbReference type="InterPro" id="IPR013128">
    <property type="entry name" value="Peptidase_C1A"/>
</dbReference>
<dbReference type="PANTHER" id="PTHR12411">
    <property type="entry name" value="CYSTEINE PROTEASE FAMILY C1-RELATED"/>
    <property type="match status" value="1"/>
</dbReference>
<name>A0A0B1TU50_OESDE</name>
<dbReference type="FunFam" id="3.90.70.10:FF:000031">
    <property type="entry name" value="Cathepsin B"/>
    <property type="match status" value="1"/>
</dbReference>
<organism evidence="12 13">
    <name type="scientific">Oesophagostomum dentatum</name>
    <name type="common">Nodular worm</name>
    <dbReference type="NCBI Taxonomy" id="61180"/>
    <lineage>
        <taxon>Eukaryota</taxon>
        <taxon>Metazoa</taxon>
        <taxon>Ecdysozoa</taxon>
        <taxon>Nematoda</taxon>
        <taxon>Chromadorea</taxon>
        <taxon>Rhabditida</taxon>
        <taxon>Rhabditina</taxon>
        <taxon>Rhabditomorpha</taxon>
        <taxon>Strongyloidea</taxon>
        <taxon>Strongylidae</taxon>
        <taxon>Oesophagostomum</taxon>
    </lineage>
</organism>
<sequence length="336" mass="37577">MSVLLTILAAACITAIAEDGSTGLLPENQLEEHEIVDFLNRRQSLFKAGIPKLSAEEFKSRLMDLSYLDYERKYAVVEANDDDIPESFDSRKKWPECESISIIRDQANCGSCWAVSAASAMSDRLCVQSNSSTKSLLSDTDLLSCCGDFCGYGCGGGYIDKAWEYVAKSGLCTGGAYRQKRVCKPYPFHPCGKHANQTYYGECTTLEKTPVCRSVCQLGYPKKYEKDKFYVSSSYDIIGEVAIQREIMKNGPVQAGFAVYEDFRFYQGGIYKRTWGGQIGGHAIKIIGWGVENGTKYWHIANSWNYDWGENGYFRILRGTDECGMESWVVAGMMKV</sequence>
<dbReference type="EMBL" id="KN549223">
    <property type="protein sequence ID" value="KHJ99382.1"/>
    <property type="molecule type" value="Genomic_DNA"/>
</dbReference>
<keyword evidence="13" id="KW-1185">Reference proteome</keyword>
<dbReference type="PROSITE" id="PS00139">
    <property type="entry name" value="THIOL_PROTEASE_CYS"/>
    <property type="match status" value="1"/>
</dbReference>
<dbReference type="CDD" id="cd02620">
    <property type="entry name" value="Peptidase_C1A_CathepsinB"/>
    <property type="match status" value="1"/>
</dbReference>
<evidence type="ECO:0000256" key="7">
    <source>
        <dbReference type="ARBA" id="ARBA00023157"/>
    </source>
</evidence>
<keyword evidence="3 10" id="KW-0732">Signal</keyword>
<evidence type="ECO:0000313" key="13">
    <source>
        <dbReference type="Proteomes" id="UP000053660"/>
    </source>
</evidence>
<dbReference type="PRINTS" id="PR00705">
    <property type="entry name" value="PAPAIN"/>
</dbReference>
<dbReference type="OrthoDB" id="10058785at2759"/>
<dbReference type="InterPro" id="IPR000169">
    <property type="entry name" value="Pept_cys_AS"/>
</dbReference>
<dbReference type="AlphaFoldDB" id="A0A0B1TU50"/>
<evidence type="ECO:0000256" key="6">
    <source>
        <dbReference type="ARBA" id="ARBA00023145"/>
    </source>
</evidence>
<keyword evidence="2 12" id="KW-0645">Protease</keyword>
<dbReference type="SUPFAM" id="SSF54001">
    <property type="entry name" value="Cysteine proteinases"/>
    <property type="match status" value="1"/>
</dbReference>
<keyword evidence="6" id="KW-0865">Zymogen</keyword>
<evidence type="ECO:0000256" key="5">
    <source>
        <dbReference type="ARBA" id="ARBA00022807"/>
    </source>
</evidence>
<dbReference type="PROSITE" id="PS00639">
    <property type="entry name" value="THIOL_PROTEASE_HIS"/>
    <property type="match status" value="1"/>
</dbReference>
<evidence type="ECO:0000313" key="12">
    <source>
        <dbReference type="EMBL" id="KHJ99382.1"/>
    </source>
</evidence>